<sequence length="84" mass="9262">MFYENEVNLESQHPNLRTMWVLSGSRAGTHHDILFLFASPALLSGSIRGGRVADGPIKIQQRKTIVFARNAVLNGHGRWCGATS</sequence>
<evidence type="ECO:0000313" key="2">
    <source>
        <dbReference type="Proteomes" id="UP000054217"/>
    </source>
</evidence>
<dbReference type="InParanoid" id="A0A0C3PTT8"/>
<dbReference type="EMBL" id="KN831947">
    <property type="protein sequence ID" value="KIO12641.1"/>
    <property type="molecule type" value="Genomic_DNA"/>
</dbReference>
<reference evidence="1 2" key="1">
    <citation type="submission" date="2014-04" db="EMBL/GenBank/DDBJ databases">
        <authorList>
            <consortium name="DOE Joint Genome Institute"/>
            <person name="Kuo A."/>
            <person name="Kohler A."/>
            <person name="Costa M.D."/>
            <person name="Nagy L.G."/>
            <person name="Floudas D."/>
            <person name="Copeland A."/>
            <person name="Barry K.W."/>
            <person name="Cichocki N."/>
            <person name="Veneault-Fourrey C."/>
            <person name="LaButti K."/>
            <person name="Lindquist E.A."/>
            <person name="Lipzen A."/>
            <person name="Lundell T."/>
            <person name="Morin E."/>
            <person name="Murat C."/>
            <person name="Sun H."/>
            <person name="Tunlid A."/>
            <person name="Henrissat B."/>
            <person name="Grigoriev I.V."/>
            <person name="Hibbett D.S."/>
            <person name="Martin F."/>
            <person name="Nordberg H.P."/>
            <person name="Cantor M.N."/>
            <person name="Hua S.X."/>
        </authorList>
    </citation>
    <scope>NUCLEOTIDE SEQUENCE [LARGE SCALE GENOMIC DNA]</scope>
    <source>
        <strain evidence="1 2">Marx 270</strain>
    </source>
</reference>
<name>A0A0C3PTT8_PISTI</name>
<dbReference type="AlphaFoldDB" id="A0A0C3PTT8"/>
<evidence type="ECO:0000313" key="1">
    <source>
        <dbReference type="EMBL" id="KIO12641.1"/>
    </source>
</evidence>
<proteinExistence type="predicted"/>
<organism evidence="1 2">
    <name type="scientific">Pisolithus tinctorius Marx 270</name>
    <dbReference type="NCBI Taxonomy" id="870435"/>
    <lineage>
        <taxon>Eukaryota</taxon>
        <taxon>Fungi</taxon>
        <taxon>Dikarya</taxon>
        <taxon>Basidiomycota</taxon>
        <taxon>Agaricomycotina</taxon>
        <taxon>Agaricomycetes</taxon>
        <taxon>Agaricomycetidae</taxon>
        <taxon>Boletales</taxon>
        <taxon>Sclerodermatineae</taxon>
        <taxon>Pisolithaceae</taxon>
        <taxon>Pisolithus</taxon>
    </lineage>
</organism>
<reference evidence="2" key="2">
    <citation type="submission" date="2015-01" db="EMBL/GenBank/DDBJ databases">
        <title>Evolutionary Origins and Diversification of the Mycorrhizal Mutualists.</title>
        <authorList>
            <consortium name="DOE Joint Genome Institute"/>
            <consortium name="Mycorrhizal Genomics Consortium"/>
            <person name="Kohler A."/>
            <person name="Kuo A."/>
            <person name="Nagy L.G."/>
            <person name="Floudas D."/>
            <person name="Copeland A."/>
            <person name="Barry K.W."/>
            <person name="Cichocki N."/>
            <person name="Veneault-Fourrey C."/>
            <person name="LaButti K."/>
            <person name="Lindquist E.A."/>
            <person name="Lipzen A."/>
            <person name="Lundell T."/>
            <person name="Morin E."/>
            <person name="Murat C."/>
            <person name="Riley R."/>
            <person name="Ohm R."/>
            <person name="Sun H."/>
            <person name="Tunlid A."/>
            <person name="Henrissat B."/>
            <person name="Grigoriev I.V."/>
            <person name="Hibbett D.S."/>
            <person name="Martin F."/>
        </authorList>
    </citation>
    <scope>NUCLEOTIDE SEQUENCE [LARGE SCALE GENOMIC DNA]</scope>
    <source>
        <strain evidence="2">Marx 270</strain>
    </source>
</reference>
<gene>
    <name evidence="1" type="ORF">M404DRAFT_687462</name>
</gene>
<dbReference type="HOGENOM" id="CLU_2528359_0_0_1"/>
<keyword evidence="2" id="KW-1185">Reference proteome</keyword>
<accession>A0A0C3PTT8</accession>
<dbReference type="Proteomes" id="UP000054217">
    <property type="component" value="Unassembled WGS sequence"/>
</dbReference>
<protein>
    <submittedName>
        <fullName evidence="1">Uncharacterized protein</fullName>
    </submittedName>
</protein>